<evidence type="ECO:0000313" key="2">
    <source>
        <dbReference type="Proteomes" id="UP001060215"/>
    </source>
</evidence>
<accession>A0ACC0FEW5</accession>
<protein>
    <submittedName>
        <fullName evidence="1">Acyl-activating enzyme 18, peroxisomal</fullName>
    </submittedName>
</protein>
<organism evidence="1 2">
    <name type="scientific">Camellia lanceoleosa</name>
    <dbReference type="NCBI Taxonomy" id="1840588"/>
    <lineage>
        <taxon>Eukaryota</taxon>
        <taxon>Viridiplantae</taxon>
        <taxon>Streptophyta</taxon>
        <taxon>Embryophyta</taxon>
        <taxon>Tracheophyta</taxon>
        <taxon>Spermatophyta</taxon>
        <taxon>Magnoliopsida</taxon>
        <taxon>eudicotyledons</taxon>
        <taxon>Gunneridae</taxon>
        <taxon>Pentapetalae</taxon>
        <taxon>asterids</taxon>
        <taxon>Ericales</taxon>
        <taxon>Theaceae</taxon>
        <taxon>Camellia</taxon>
    </lineage>
</organism>
<reference evidence="1 2" key="1">
    <citation type="journal article" date="2022" name="Plant J.">
        <title>Chromosome-level genome of Camellia lanceoleosa provides a valuable resource for understanding genome evolution and self-incompatibility.</title>
        <authorList>
            <person name="Gong W."/>
            <person name="Xiao S."/>
            <person name="Wang L."/>
            <person name="Liao Z."/>
            <person name="Chang Y."/>
            <person name="Mo W."/>
            <person name="Hu G."/>
            <person name="Li W."/>
            <person name="Zhao G."/>
            <person name="Zhu H."/>
            <person name="Hu X."/>
            <person name="Ji K."/>
            <person name="Xiang X."/>
            <person name="Song Q."/>
            <person name="Yuan D."/>
            <person name="Jin S."/>
            <person name="Zhang L."/>
        </authorList>
    </citation>
    <scope>NUCLEOTIDE SEQUENCE [LARGE SCALE GENOMIC DNA]</scope>
    <source>
        <strain evidence="1">SQ_2022a</strain>
    </source>
</reference>
<evidence type="ECO:0000313" key="1">
    <source>
        <dbReference type="EMBL" id="KAI7987328.1"/>
    </source>
</evidence>
<proteinExistence type="predicted"/>
<name>A0ACC0FEW5_9ERIC</name>
<keyword evidence="2" id="KW-1185">Reference proteome</keyword>
<comment type="caution">
    <text evidence="1">The sequence shown here is derived from an EMBL/GenBank/DDBJ whole genome shotgun (WGS) entry which is preliminary data.</text>
</comment>
<sequence>MVLRMKSDLLSNFAMMFGNLFTSSQSHRAITRRDCLGSGMRWMMSLEKISLSAVWKIWRSSMQLRRHGDIIKRTVGGYFVVQGRADETMNLGGVKVLGSLNQPLPISGFPHPVFGNITVISLPLSHQLPTGGLCGWSHEIKVPVDDRTMFLTFSRGYRVSESEVKELFTGCFGDCVDNVDMDESNSVDQPLFARMLVCGVSIVDDILKGSSIAKFRINGKHVWAK</sequence>
<dbReference type="EMBL" id="CM045771">
    <property type="protein sequence ID" value="KAI7987328.1"/>
    <property type="molecule type" value="Genomic_DNA"/>
</dbReference>
<gene>
    <name evidence="1" type="ORF">LOK49_LG13G02587</name>
</gene>
<dbReference type="Proteomes" id="UP001060215">
    <property type="component" value="Chromosome 14"/>
</dbReference>